<sequence>MSRRLRSQTVGSVSKHGNQAVQLKLQSSTFTSNSVPEETPTKNVNVVMEGGGGVNGFNLNGINLPEHVVENILSYVSDQDIPNCRVVCRKWKHLLSGKYLWKLRFQKRGVDWNEIQSFITDRDSTNMWALLHSHMCHGILHKNFISNPSGHSVTYYSLFCFKDGFEGWGMEAANENRWIIEEQPVACSPLPNSPLFGRVDQCCFATCFGWKTFMVDLWDEGLTPALTKLLLPFQIKCSQLFSTRVDQQYTGFAKWNICLLTGDQNTIIRQLIGRIGVNFSIRPTGEWQKREWVFKFERDDLSIRDLENMRYVQFFHHGICYTEHMIEEEPHNGAFKFSHTCVTIEGLPDEQTTAGLGSIIHSRIDGRRGKLRSSCRV</sequence>
<dbReference type="InterPro" id="IPR039752">
    <property type="entry name" value="F-box_only"/>
</dbReference>
<keyword evidence="3" id="KW-1185">Reference proteome</keyword>
<dbReference type="Proteomes" id="UP001642540">
    <property type="component" value="Unassembled WGS sequence"/>
</dbReference>
<dbReference type="InterPro" id="IPR036047">
    <property type="entry name" value="F-box-like_dom_sf"/>
</dbReference>
<evidence type="ECO:0000313" key="3">
    <source>
        <dbReference type="Proteomes" id="UP001642540"/>
    </source>
</evidence>
<dbReference type="PANTHER" id="PTHR12125">
    <property type="entry name" value="F-BOX ONLY PROTEIN 6-LIKE PROTEIN"/>
    <property type="match status" value="1"/>
</dbReference>
<organism evidence="2 3">
    <name type="scientific">Orchesella dallaii</name>
    <dbReference type="NCBI Taxonomy" id="48710"/>
    <lineage>
        <taxon>Eukaryota</taxon>
        <taxon>Metazoa</taxon>
        <taxon>Ecdysozoa</taxon>
        <taxon>Arthropoda</taxon>
        <taxon>Hexapoda</taxon>
        <taxon>Collembola</taxon>
        <taxon>Entomobryomorpha</taxon>
        <taxon>Entomobryoidea</taxon>
        <taxon>Orchesellidae</taxon>
        <taxon>Orchesellinae</taxon>
        <taxon>Orchesella</taxon>
    </lineage>
</organism>
<dbReference type="SMART" id="SM00256">
    <property type="entry name" value="FBOX"/>
    <property type="match status" value="1"/>
</dbReference>
<dbReference type="PROSITE" id="PS50181">
    <property type="entry name" value="FBOX"/>
    <property type="match status" value="1"/>
</dbReference>
<dbReference type="InterPro" id="IPR007397">
    <property type="entry name" value="F-box-assoc_dom"/>
</dbReference>
<dbReference type="InterPro" id="IPR001810">
    <property type="entry name" value="F-box_dom"/>
</dbReference>
<name>A0ABP1QYA7_9HEXA</name>
<accession>A0ABP1QYA7</accession>
<comment type="caution">
    <text evidence="2">The sequence shown here is derived from an EMBL/GenBank/DDBJ whole genome shotgun (WGS) entry which is preliminary data.</text>
</comment>
<dbReference type="Pfam" id="PF00646">
    <property type="entry name" value="F-box"/>
    <property type="match status" value="1"/>
</dbReference>
<reference evidence="2 3" key="1">
    <citation type="submission" date="2024-08" db="EMBL/GenBank/DDBJ databases">
        <authorList>
            <person name="Cucini C."/>
            <person name="Frati F."/>
        </authorList>
    </citation>
    <scope>NUCLEOTIDE SEQUENCE [LARGE SCALE GENOMIC DNA]</scope>
</reference>
<gene>
    <name evidence="2" type="ORF">ODALV1_LOCUS16475</name>
</gene>
<dbReference type="PANTHER" id="PTHR12125:SF5">
    <property type="entry name" value="F-BOX DOMAIN-CONTAINING PROTEIN"/>
    <property type="match status" value="1"/>
</dbReference>
<protein>
    <recommendedName>
        <fullName evidence="1">F-box domain-containing protein</fullName>
    </recommendedName>
</protein>
<proteinExistence type="predicted"/>
<evidence type="ECO:0000313" key="2">
    <source>
        <dbReference type="EMBL" id="CAL8114462.1"/>
    </source>
</evidence>
<feature type="domain" description="F-box" evidence="1">
    <location>
        <begin position="58"/>
        <end position="104"/>
    </location>
</feature>
<evidence type="ECO:0000259" key="1">
    <source>
        <dbReference type="PROSITE" id="PS50181"/>
    </source>
</evidence>
<dbReference type="EMBL" id="CAXLJM020000050">
    <property type="protein sequence ID" value="CAL8114462.1"/>
    <property type="molecule type" value="Genomic_DNA"/>
</dbReference>
<dbReference type="SMART" id="SM01198">
    <property type="entry name" value="FBA"/>
    <property type="match status" value="1"/>
</dbReference>
<dbReference type="SUPFAM" id="SSF81383">
    <property type="entry name" value="F-box domain"/>
    <property type="match status" value="1"/>
</dbReference>
<dbReference type="Gene3D" id="2.60.120.260">
    <property type="entry name" value="Galactose-binding domain-like"/>
    <property type="match status" value="1"/>
</dbReference>
<dbReference type="Gene3D" id="1.20.1280.50">
    <property type="match status" value="1"/>
</dbReference>